<dbReference type="NCBIfam" id="TIGR04131">
    <property type="entry name" value="Bac_Flav_CTERM"/>
    <property type="match status" value="1"/>
</dbReference>
<name>A0A5C7ALL8_9FLAO</name>
<reference evidence="3 4" key="1">
    <citation type="submission" date="2019-08" db="EMBL/GenBank/DDBJ databases">
        <title>Genome sequence of Gelidibacter salicanalis IC162T.</title>
        <authorList>
            <person name="Bowman J.P."/>
        </authorList>
    </citation>
    <scope>NUCLEOTIDE SEQUENCE [LARGE SCALE GENOMIC DNA]</scope>
    <source>
        <strain evidence="3 4">IC162</strain>
    </source>
</reference>
<protein>
    <submittedName>
        <fullName evidence="3">T9SS type B sorting domain-containing protein</fullName>
    </submittedName>
</protein>
<keyword evidence="1" id="KW-0732">Signal</keyword>
<dbReference type="Proteomes" id="UP000321734">
    <property type="component" value="Unassembled WGS sequence"/>
</dbReference>
<dbReference type="EMBL" id="VORX01000002">
    <property type="protein sequence ID" value="TXE09488.1"/>
    <property type="molecule type" value="Genomic_DNA"/>
</dbReference>
<evidence type="ECO:0000259" key="2">
    <source>
        <dbReference type="PROSITE" id="PS50835"/>
    </source>
</evidence>
<dbReference type="OrthoDB" id="9765926at2"/>
<keyword evidence="4" id="KW-1185">Reference proteome</keyword>
<organism evidence="3 4">
    <name type="scientific">Gelidibacter salicanalis</name>
    <dbReference type="NCBI Taxonomy" id="291193"/>
    <lineage>
        <taxon>Bacteria</taxon>
        <taxon>Pseudomonadati</taxon>
        <taxon>Bacteroidota</taxon>
        <taxon>Flavobacteriia</taxon>
        <taxon>Flavobacteriales</taxon>
        <taxon>Flavobacteriaceae</taxon>
        <taxon>Gelidibacter</taxon>
    </lineage>
</organism>
<gene>
    <name evidence="3" type="ORF">ES711_06085</name>
</gene>
<feature type="domain" description="Ig-like" evidence="2">
    <location>
        <begin position="233"/>
        <end position="337"/>
    </location>
</feature>
<dbReference type="PROSITE" id="PS50835">
    <property type="entry name" value="IG_LIKE"/>
    <property type="match status" value="1"/>
</dbReference>
<dbReference type="NCBIfam" id="NF038133">
    <property type="entry name" value="choice_anch_L"/>
    <property type="match status" value="1"/>
</dbReference>
<evidence type="ECO:0000256" key="1">
    <source>
        <dbReference type="SAM" id="SignalP"/>
    </source>
</evidence>
<sequence>MKSFNISLLVLACLLCNTVFSQQITVDGTITPKSLIENHLIQGCVETSNIASPINGTKNGFSSFGYFERGSSNFPFENGIVLTTGKAIAGGNAVNLEHLSDGNASWGSDPDLETALGISNTLNATVIEFEFASTSNLIQFNYILASEEYYGNNPCNYSDGFAFLIKRADSSEPYKNIALIPETNIPVNTQTIRNGVAGKCGPSNAQYFEGYNLGDTNYNGRTKVMTATAGISPNVKYLIKMVIADQTDATFDSAVFIEGNSFNATVDLGDDITTCASSLTLNGSIDNPQATYSWFFNNAPIANQTQSTLVVDQTGTYTIKVEIPLSDSFCTIEDSIDIQLSSTQTADPITDYVLCDDNSGNGSELFNLRLKDAEILKGVPNGSYSISYHHNQQEAALNNNAITAPILGTTSPKPIYVRIEDTVNGCLAYSSFNIIVNASPVLPPMVTVCNDNSKDGFTTIDLQTDLDITKGDPDLAVFYFNNQSEAASNDNAIVDPYKISKVAQLFVRVENLLTGCINEGNLTITVLDSPVINTTKRHYIDACDTDHDGFAIFDLTSVIADVLDGSSGMTTQFFEMDNDGNEGKEILNPSNYSNTKVSQQNVYIKVSNATGCSSTTIVELHTNALLTATKIQEFSICDDTDGNKSFDLFNIEQVIANDLLNVSVNFYESIEDRNTNTSIDKTLPYTPPSFPHKLYITLDNTICREVAEIELILNPTVDFPSIEDATYCDTDQDGITPIDFSIFDDGVTNGQTGYSVKYYLSEADLRANNPLSNFDSNTSNPQRIYTKTTSNKTGCSDIKSFLLTVLPAPETNKASDITVCDDGITEFIINLNDKINEIVKDMTDRTITFYKTEDHAISKMDSISNPSNFDKKTQTVYARVENTVTGCYSLEPINIIVNTLPVIPTISVYKYCAEDSAGLGLFTFNTKDAEILKGQAGKRVYYYLNPLDAEQRNNKKAIDKQTPLSLPSRTIYVRVENITDNTCYATGSFLTEVGSNPKFNIPTDKFPCDFNNDGVENFDLNEIILEIKEGTSENLQVSFYKDLNDAENGWDALPLTNTLSNPKGKTQLIYARISNDGLCTPIVSFNIGIIKPPQIKAPPKPLIECDTYDNPFGIEVDGIVKFNLKDAKVDIIDKRNVVLHYYEDDSGQLPILNPTAYTSGSKTVYLWVTNTDTGCHLEVPIELIVSLPDTLDYQSALCVDIGSAIIGPEINNSDDTYVWSTNQNTREIEIDKIGIYTLRVTTTSGCSTTHIYTVIASEAATIEFTDHVDFSDPNNITVTISGIGNYLYQLNNNQPQKSHIFEKVPIGLNVITVIDLNGCGQITKDILVLDTPKFMTPNDDGYFDTWHITGVHTLPGTVIKIFDRYGKQLARLTSSSPGWDGRFNGQKMPSSDYWFVADVKKKDGTTFQITGHFTLKR</sequence>
<feature type="signal peptide" evidence="1">
    <location>
        <begin position="1"/>
        <end position="21"/>
    </location>
</feature>
<dbReference type="InterPro" id="IPR026341">
    <property type="entry name" value="T9SS_type_B"/>
</dbReference>
<dbReference type="InterPro" id="IPR049804">
    <property type="entry name" value="Choice_anch_L"/>
</dbReference>
<accession>A0A5C7ALL8</accession>
<proteinExistence type="predicted"/>
<comment type="caution">
    <text evidence="3">The sequence shown here is derived from an EMBL/GenBank/DDBJ whole genome shotgun (WGS) entry which is preliminary data.</text>
</comment>
<evidence type="ECO:0000313" key="3">
    <source>
        <dbReference type="EMBL" id="TXE09488.1"/>
    </source>
</evidence>
<dbReference type="Pfam" id="PF13585">
    <property type="entry name" value="CHU_C"/>
    <property type="match status" value="1"/>
</dbReference>
<feature type="chain" id="PRO_5022918955" evidence="1">
    <location>
        <begin position="22"/>
        <end position="1417"/>
    </location>
</feature>
<dbReference type="InterPro" id="IPR007110">
    <property type="entry name" value="Ig-like_dom"/>
</dbReference>
<dbReference type="RefSeq" id="WP_146891394.1">
    <property type="nucleotide sequence ID" value="NZ_VORX01000002.1"/>
</dbReference>
<evidence type="ECO:0000313" key="4">
    <source>
        <dbReference type="Proteomes" id="UP000321734"/>
    </source>
</evidence>